<keyword evidence="4 11" id="KW-0418">Kinase</keyword>
<organism evidence="11 12">
    <name type="scientific">Olea europaea subsp. europaea</name>
    <dbReference type="NCBI Taxonomy" id="158383"/>
    <lineage>
        <taxon>Eukaryota</taxon>
        <taxon>Viridiplantae</taxon>
        <taxon>Streptophyta</taxon>
        <taxon>Embryophyta</taxon>
        <taxon>Tracheophyta</taxon>
        <taxon>Spermatophyta</taxon>
        <taxon>Magnoliopsida</taxon>
        <taxon>eudicotyledons</taxon>
        <taxon>Gunneridae</taxon>
        <taxon>Pentapetalae</taxon>
        <taxon>asterids</taxon>
        <taxon>lamiids</taxon>
        <taxon>Lamiales</taxon>
        <taxon>Oleaceae</taxon>
        <taxon>Oleeae</taxon>
        <taxon>Olea</taxon>
    </lineage>
</organism>
<dbReference type="FunFam" id="3.30.200.20:FF:000034">
    <property type="entry name" value="Kinase suppressor of Ras 1"/>
    <property type="match status" value="1"/>
</dbReference>
<dbReference type="SUPFAM" id="SSF56112">
    <property type="entry name" value="Protein kinase-like (PK-like)"/>
    <property type="match status" value="1"/>
</dbReference>
<dbReference type="InterPro" id="IPR008271">
    <property type="entry name" value="Ser/Thr_kinase_AS"/>
</dbReference>
<dbReference type="PANTHER" id="PTHR44329">
    <property type="entry name" value="SERINE/THREONINE-PROTEIN KINASE TNNI3K-RELATED"/>
    <property type="match status" value="1"/>
</dbReference>
<dbReference type="AlphaFoldDB" id="A0A8S0QG12"/>
<evidence type="ECO:0000256" key="5">
    <source>
        <dbReference type="ARBA" id="ARBA00022840"/>
    </source>
</evidence>
<accession>A0A8S0QG12</accession>
<feature type="domain" description="Protein kinase" evidence="10">
    <location>
        <begin position="69"/>
        <end position="341"/>
    </location>
</feature>
<dbReference type="InterPro" id="IPR011009">
    <property type="entry name" value="Kinase-like_dom_sf"/>
</dbReference>
<protein>
    <submittedName>
        <fullName evidence="11">Serine threonine- kinase HT1-like</fullName>
    </submittedName>
</protein>
<evidence type="ECO:0000256" key="7">
    <source>
        <dbReference type="ARBA" id="ARBA00048679"/>
    </source>
</evidence>
<comment type="caution">
    <text evidence="11">The sequence shown here is derived from an EMBL/GenBank/DDBJ whole genome shotgun (WGS) entry which is preliminary data.</text>
</comment>
<dbReference type="CDD" id="cd13999">
    <property type="entry name" value="STKc_MAP3K-like"/>
    <property type="match status" value="1"/>
</dbReference>
<dbReference type="Gramene" id="OE9A108084T1">
    <property type="protein sequence ID" value="OE9A108084C1"/>
    <property type="gene ID" value="OE9A108084"/>
</dbReference>
<dbReference type="Gene3D" id="3.30.200.20">
    <property type="entry name" value="Phosphorylase Kinase, domain 1"/>
    <property type="match status" value="1"/>
</dbReference>
<dbReference type="GO" id="GO:0005886">
    <property type="term" value="C:plasma membrane"/>
    <property type="evidence" value="ECO:0007669"/>
    <property type="project" value="TreeGrafter"/>
</dbReference>
<feature type="binding site" evidence="8">
    <location>
        <position position="96"/>
    </location>
    <ligand>
        <name>ATP</name>
        <dbReference type="ChEBI" id="CHEBI:30616"/>
    </ligand>
</feature>
<evidence type="ECO:0000256" key="4">
    <source>
        <dbReference type="ARBA" id="ARBA00022777"/>
    </source>
</evidence>
<name>A0A8S0QG12_OLEEU</name>
<dbReference type="PANTHER" id="PTHR44329:SF160">
    <property type="entry name" value="OS05G0577700 PROTEIN"/>
    <property type="match status" value="1"/>
</dbReference>
<evidence type="ECO:0000256" key="8">
    <source>
        <dbReference type="PROSITE-ProRule" id="PRU10141"/>
    </source>
</evidence>
<reference evidence="11 12" key="1">
    <citation type="submission" date="2019-12" db="EMBL/GenBank/DDBJ databases">
        <authorList>
            <person name="Alioto T."/>
            <person name="Alioto T."/>
            <person name="Gomez Garrido J."/>
        </authorList>
    </citation>
    <scope>NUCLEOTIDE SEQUENCE [LARGE SCALE GENOMIC DNA]</scope>
</reference>
<evidence type="ECO:0000256" key="6">
    <source>
        <dbReference type="ARBA" id="ARBA00047899"/>
    </source>
</evidence>
<keyword evidence="12" id="KW-1185">Reference proteome</keyword>
<comment type="catalytic activity">
    <reaction evidence="7">
        <text>L-seryl-[protein] + ATP = O-phospho-L-seryl-[protein] + ADP + H(+)</text>
        <dbReference type="Rhea" id="RHEA:17989"/>
        <dbReference type="Rhea" id="RHEA-COMP:9863"/>
        <dbReference type="Rhea" id="RHEA-COMP:11604"/>
        <dbReference type="ChEBI" id="CHEBI:15378"/>
        <dbReference type="ChEBI" id="CHEBI:29999"/>
        <dbReference type="ChEBI" id="CHEBI:30616"/>
        <dbReference type="ChEBI" id="CHEBI:83421"/>
        <dbReference type="ChEBI" id="CHEBI:456216"/>
        <dbReference type="EC" id="2.7.11.1"/>
    </reaction>
</comment>
<keyword evidence="5 8" id="KW-0067">ATP-binding</keyword>
<keyword evidence="1 9" id="KW-0723">Serine/threonine-protein kinase</keyword>
<proteinExistence type="inferred from homology"/>
<gene>
    <name evidence="11" type="ORF">OLEA9_A108084</name>
</gene>
<dbReference type="PRINTS" id="PR00109">
    <property type="entry name" value="TYRKINASE"/>
</dbReference>
<evidence type="ECO:0000256" key="9">
    <source>
        <dbReference type="RuleBase" id="RU000304"/>
    </source>
</evidence>
<dbReference type="PROSITE" id="PS00107">
    <property type="entry name" value="PROTEIN_KINASE_ATP"/>
    <property type="match status" value="1"/>
</dbReference>
<sequence>MENIERSGKKGKPKVGIEIDIKKMDEQLRRHIDKTLRLRTKKLCDDDDEKSNIKVSSVEEKWEIDPNKLLLKSKIGQGAFGSVYRGVYDGVDVAVKILDLGDGIRRNFLHKTFSQEVSIWNKMDHPNIVKLIGAKASIAEVNMTSDCNKIDKLQNSCCIIAEYLIGGTLKSYLIRNRKKKLPLKVVIRLALDIARGLCYMHYLKLVHRDVKTENMLLDKDGRVKITDFGVSRVEAKSYAEMTRRTGTLGYMAPEVFMGNAYDHKCDVYSFGICLWEIYCCSMPYPNLASIEETSSVVYKSSRPDIPKSCPDSLANVMKKCWDADPKKRPEMEEVIQMLEAIDVSKGGGMIQDDDQLQSCFCLLRRQRR</sequence>
<dbReference type="EMBL" id="CACTIH010001891">
    <property type="protein sequence ID" value="CAA2967798.1"/>
    <property type="molecule type" value="Genomic_DNA"/>
</dbReference>
<dbReference type="InterPro" id="IPR051681">
    <property type="entry name" value="Ser/Thr_Kinases-Pseudokinases"/>
</dbReference>
<dbReference type="GO" id="GO:0004674">
    <property type="term" value="F:protein serine/threonine kinase activity"/>
    <property type="evidence" value="ECO:0007669"/>
    <property type="project" value="UniProtKB-KW"/>
</dbReference>
<evidence type="ECO:0000256" key="2">
    <source>
        <dbReference type="ARBA" id="ARBA00022679"/>
    </source>
</evidence>
<evidence type="ECO:0000313" key="12">
    <source>
        <dbReference type="Proteomes" id="UP000594638"/>
    </source>
</evidence>
<evidence type="ECO:0000256" key="3">
    <source>
        <dbReference type="ARBA" id="ARBA00022741"/>
    </source>
</evidence>
<dbReference type="PROSITE" id="PS50011">
    <property type="entry name" value="PROTEIN_KINASE_DOM"/>
    <property type="match status" value="1"/>
</dbReference>
<dbReference type="InterPro" id="IPR001245">
    <property type="entry name" value="Ser-Thr/Tyr_kinase_cat_dom"/>
</dbReference>
<dbReference type="InterPro" id="IPR000719">
    <property type="entry name" value="Prot_kinase_dom"/>
</dbReference>
<dbReference type="GO" id="GO:0005524">
    <property type="term" value="F:ATP binding"/>
    <property type="evidence" value="ECO:0007669"/>
    <property type="project" value="UniProtKB-UniRule"/>
</dbReference>
<dbReference type="SMART" id="SM00220">
    <property type="entry name" value="S_TKc"/>
    <property type="match status" value="1"/>
</dbReference>
<evidence type="ECO:0000259" key="10">
    <source>
        <dbReference type="PROSITE" id="PS50011"/>
    </source>
</evidence>
<dbReference type="OrthoDB" id="1250460at2759"/>
<keyword evidence="2" id="KW-0808">Transferase</keyword>
<comment type="similarity">
    <text evidence="9">Belongs to the protein kinase superfamily.</text>
</comment>
<dbReference type="Gene3D" id="1.10.510.10">
    <property type="entry name" value="Transferase(Phosphotransferase) domain 1"/>
    <property type="match status" value="1"/>
</dbReference>
<dbReference type="Pfam" id="PF07714">
    <property type="entry name" value="PK_Tyr_Ser-Thr"/>
    <property type="match status" value="1"/>
</dbReference>
<dbReference type="InterPro" id="IPR017441">
    <property type="entry name" value="Protein_kinase_ATP_BS"/>
</dbReference>
<evidence type="ECO:0000256" key="1">
    <source>
        <dbReference type="ARBA" id="ARBA00022527"/>
    </source>
</evidence>
<keyword evidence="3 8" id="KW-0547">Nucleotide-binding</keyword>
<comment type="catalytic activity">
    <reaction evidence="6">
        <text>L-threonyl-[protein] + ATP = O-phospho-L-threonyl-[protein] + ADP + H(+)</text>
        <dbReference type="Rhea" id="RHEA:46608"/>
        <dbReference type="Rhea" id="RHEA-COMP:11060"/>
        <dbReference type="Rhea" id="RHEA-COMP:11605"/>
        <dbReference type="ChEBI" id="CHEBI:15378"/>
        <dbReference type="ChEBI" id="CHEBI:30013"/>
        <dbReference type="ChEBI" id="CHEBI:30616"/>
        <dbReference type="ChEBI" id="CHEBI:61977"/>
        <dbReference type="ChEBI" id="CHEBI:456216"/>
        <dbReference type="EC" id="2.7.11.1"/>
    </reaction>
</comment>
<dbReference type="PROSITE" id="PS00108">
    <property type="entry name" value="PROTEIN_KINASE_ST"/>
    <property type="match status" value="1"/>
</dbReference>
<dbReference type="Proteomes" id="UP000594638">
    <property type="component" value="Unassembled WGS sequence"/>
</dbReference>
<evidence type="ECO:0000313" key="11">
    <source>
        <dbReference type="EMBL" id="CAA2967798.1"/>
    </source>
</evidence>